<dbReference type="SUPFAM" id="SSF54928">
    <property type="entry name" value="RNA-binding domain, RBD"/>
    <property type="match status" value="1"/>
</dbReference>
<feature type="domain" description="RRM" evidence="8">
    <location>
        <begin position="44"/>
        <end position="122"/>
    </location>
</feature>
<dbReference type="GO" id="GO:0006396">
    <property type="term" value="P:RNA processing"/>
    <property type="evidence" value="ECO:0007669"/>
    <property type="project" value="InterPro"/>
</dbReference>
<evidence type="ECO:0000256" key="7">
    <source>
        <dbReference type="SAM" id="MobiDB-lite"/>
    </source>
</evidence>
<feature type="compositionally biased region" description="Basic and acidic residues" evidence="7">
    <location>
        <begin position="1"/>
        <end position="14"/>
    </location>
</feature>
<evidence type="ECO:0000256" key="1">
    <source>
        <dbReference type="ARBA" id="ARBA00004123"/>
    </source>
</evidence>
<dbReference type="InterPro" id="IPR012677">
    <property type="entry name" value="Nucleotide-bd_a/b_plait_sf"/>
</dbReference>
<name>A0A8J9SSP1_PHATR</name>
<dbReference type="InterPro" id="IPR008111">
    <property type="entry name" value="RNA-bd_8"/>
</dbReference>
<gene>
    <name evidence="9" type="ORF">PTTT1_LOCUS14254</name>
</gene>
<dbReference type="InterPro" id="IPR033744">
    <property type="entry name" value="RRM_RBM8"/>
</dbReference>
<dbReference type="EMBL" id="OU594954">
    <property type="protein sequence ID" value="CAG9280726.1"/>
    <property type="molecule type" value="Genomic_DNA"/>
</dbReference>
<protein>
    <recommendedName>
        <fullName evidence="8">RRM domain-containing protein</fullName>
    </recommendedName>
</protein>
<dbReference type="PRINTS" id="PR01738">
    <property type="entry name" value="RNABINDINGM8"/>
</dbReference>
<dbReference type="Pfam" id="PF00076">
    <property type="entry name" value="RRM_1"/>
    <property type="match status" value="1"/>
</dbReference>
<dbReference type="CDD" id="cd12324">
    <property type="entry name" value="RRM_RBM8"/>
    <property type="match status" value="1"/>
</dbReference>
<dbReference type="GO" id="GO:0005634">
    <property type="term" value="C:nucleus"/>
    <property type="evidence" value="ECO:0007669"/>
    <property type="project" value="UniProtKB-SubCell"/>
</dbReference>
<evidence type="ECO:0000256" key="3">
    <source>
        <dbReference type="ARBA" id="ARBA00022490"/>
    </source>
</evidence>
<dbReference type="InterPro" id="IPR035979">
    <property type="entry name" value="RBD_domain_sf"/>
</dbReference>
<dbReference type="GO" id="GO:0003729">
    <property type="term" value="F:mRNA binding"/>
    <property type="evidence" value="ECO:0007669"/>
    <property type="project" value="InterPro"/>
</dbReference>
<dbReference type="PANTHER" id="PTHR45894">
    <property type="entry name" value="RNA-BINDING PROTEIN 8A"/>
    <property type="match status" value="1"/>
</dbReference>
<keyword evidence="4 6" id="KW-0694">RNA-binding</keyword>
<evidence type="ECO:0000313" key="9">
    <source>
        <dbReference type="EMBL" id="CAG9280726.1"/>
    </source>
</evidence>
<feature type="region of interest" description="Disordered" evidence="7">
    <location>
        <begin position="1"/>
        <end position="35"/>
    </location>
</feature>
<proteinExistence type="predicted"/>
<evidence type="ECO:0000256" key="6">
    <source>
        <dbReference type="PROSITE-ProRule" id="PRU00176"/>
    </source>
</evidence>
<dbReference type="PROSITE" id="PS50102">
    <property type="entry name" value="RRM"/>
    <property type="match status" value="1"/>
</dbReference>
<dbReference type="AlphaFoldDB" id="A0A8J9SSP1"/>
<keyword evidence="3" id="KW-0963">Cytoplasm</keyword>
<dbReference type="Gene3D" id="3.30.70.330">
    <property type="match status" value="1"/>
</dbReference>
<keyword evidence="5" id="KW-0539">Nucleus</keyword>
<evidence type="ECO:0000256" key="5">
    <source>
        <dbReference type="ARBA" id="ARBA00023242"/>
    </source>
</evidence>
<evidence type="ECO:0000256" key="4">
    <source>
        <dbReference type="ARBA" id="ARBA00022884"/>
    </source>
</evidence>
<sequence length="138" mass="15440">MSASDRREGTRHGDSGQNQESSDDGDGSTHSILRYGPQKSVDGWVIFVTGLHEESQEDDIIDMFSEHGQVKDFKLSYNRRTGQVIGYAMIEYARQSEAQDTINNFHGKRFLGKTISVHWAFVKPSVVGESTLSDIDGR</sequence>
<dbReference type="GO" id="GO:0005737">
    <property type="term" value="C:cytoplasm"/>
    <property type="evidence" value="ECO:0007669"/>
    <property type="project" value="UniProtKB-SubCell"/>
</dbReference>
<evidence type="ECO:0000259" key="8">
    <source>
        <dbReference type="PROSITE" id="PS50102"/>
    </source>
</evidence>
<accession>A0A8J9SSP1</accession>
<evidence type="ECO:0000256" key="2">
    <source>
        <dbReference type="ARBA" id="ARBA00004496"/>
    </source>
</evidence>
<dbReference type="InterPro" id="IPR000504">
    <property type="entry name" value="RRM_dom"/>
</dbReference>
<dbReference type="SMART" id="SM00360">
    <property type="entry name" value="RRM"/>
    <property type="match status" value="1"/>
</dbReference>
<comment type="subcellular location">
    <subcellularLocation>
        <location evidence="2">Cytoplasm</location>
    </subcellularLocation>
    <subcellularLocation>
        <location evidence="1">Nucleus</location>
    </subcellularLocation>
</comment>
<reference evidence="9" key="1">
    <citation type="submission" date="2022-02" db="EMBL/GenBank/DDBJ databases">
        <authorList>
            <person name="Giguere J D."/>
        </authorList>
    </citation>
    <scope>NUCLEOTIDE SEQUENCE</scope>
    <source>
        <strain evidence="9">CCAP 1055/1</strain>
    </source>
</reference>
<dbReference type="Proteomes" id="UP000836788">
    <property type="component" value="Chromosome 13"/>
</dbReference>
<organism evidence="9">
    <name type="scientific">Phaeodactylum tricornutum</name>
    <name type="common">Diatom</name>
    <dbReference type="NCBI Taxonomy" id="2850"/>
    <lineage>
        <taxon>Eukaryota</taxon>
        <taxon>Sar</taxon>
        <taxon>Stramenopiles</taxon>
        <taxon>Ochrophyta</taxon>
        <taxon>Bacillariophyta</taxon>
        <taxon>Bacillariophyceae</taxon>
        <taxon>Bacillariophycidae</taxon>
        <taxon>Naviculales</taxon>
        <taxon>Phaeodactylaceae</taxon>
        <taxon>Phaeodactylum</taxon>
    </lineage>
</organism>